<protein>
    <recommendedName>
        <fullName evidence="4">Invasion protein IalB, involved in pathogenesis</fullName>
    </recommendedName>
</protein>
<keyword evidence="1" id="KW-0732">Signal</keyword>
<sequence>MVLENDMRAVAAAIALTLSASAAQADALVTTAEAYGQSYSLMDVDGRCALSLDGTQPALFLAIPAPCGFLSRDGAEAQIDTQHPVKQIAIVAGPPVAAAAIDSKSGAQPEQLCALSGQPVIIDGQRVTLGAAALEPYLFCHHLGMDDLYFTDLIDQLD</sequence>
<name>A0A1H2XTI7_9RHOB</name>
<feature type="signal peptide" evidence="1">
    <location>
        <begin position="1"/>
        <end position="25"/>
    </location>
</feature>
<dbReference type="STRING" id="670155.SAMN04488001_2103"/>
<dbReference type="AlphaFoldDB" id="A0A1H2XTI7"/>
<reference evidence="3" key="1">
    <citation type="submission" date="2016-10" db="EMBL/GenBank/DDBJ databases">
        <authorList>
            <person name="Varghese N."/>
            <person name="Submissions S."/>
        </authorList>
    </citation>
    <scope>NUCLEOTIDE SEQUENCE [LARGE SCALE GENOMIC DNA]</scope>
    <source>
        <strain evidence="3">DSM 26922</strain>
    </source>
</reference>
<organism evidence="2 3">
    <name type="scientific">Litoreibacter albidus</name>
    <dbReference type="NCBI Taxonomy" id="670155"/>
    <lineage>
        <taxon>Bacteria</taxon>
        <taxon>Pseudomonadati</taxon>
        <taxon>Pseudomonadota</taxon>
        <taxon>Alphaproteobacteria</taxon>
        <taxon>Rhodobacterales</taxon>
        <taxon>Roseobacteraceae</taxon>
        <taxon>Litoreibacter</taxon>
    </lineage>
</organism>
<proteinExistence type="predicted"/>
<dbReference type="Proteomes" id="UP000199441">
    <property type="component" value="Unassembled WGS sequence"/>
</dbReference>
<dbReference type="EMBL" id="FNOI01000003">
    <property type="protein sequence ID" value="SDW96156.1"/>
    <property type="molecule type" value="Genomic_DNA"/>
</dbReference>
<accession>A0A1H2XTI7</accession>
<keyword evidence="3" id="KW-1185">Reference proteome</keyword>
<gene>
    <name evidence="2" type="ORF">SAMN04488001_2103</name>
</gene>
<evidence type="ECO:0000313" key="2">
    <source>
        <dbReference type="EMBL" id="SDW96156.1"/>
    </source>
</evidence>
<evidence type="ECO:0000256" key="1">
    <source>
        <dbReference type="SAM" id="SignalP"/>
    </source>
</evidence>
<evidence type="ECO:0000313" key="3">
    <source>
        <dbReference type="Proteomes" id="UP000199441"/>
    </source>
</evidence>
<evidence type="ECO:0008006" key="4">
    <source>
        <dbReference type="Google" id="ProtNLM"/>
    </source>
</evidence>
<feature type="chain" id="PRO_5011776514" description="Invasion protein IalB, involved in pathogenesis" evidence="1">
    <location>
        <begin position="26"/>
        <end position="158"/>
    </location>
</feature>